<keyword evidence="3" id="KW-0378">Hydrolase</keyword>
<dbReference type="GO" id="GO:0016788">
    <property type="term" value="F:hydrolase activity, acting on ester bonds"/>
    <property type="evidence" value="ECO:0007669"/>
    <property type="project" value="InterPro"/>
</dbReference>
<dbReference type="InterPro" id="IPR032466">
    <property type="entry name" value="Metal_Hydrolase"/>
</dbReference>
<keyword evidence="6" id="KW-1185">Reference proteome</keyword>
<dbReference type="SUPFAM" id="SSF51556">
    <property type="entry name" value="Metallo-dependent hydrolases"/>
    <property type="match status" value="1"/>
</dbReference>
<feature type="binding site" evidence="4">
    <location>
        <position position="28"/>
    </location>
    <ligand>
        <name>a divalent metal cation</name>
        <dbReference type="ChEBI" id="CHEBI:60240"/>
        <label>1</label>
    </ligand>
</feature>
<dbReference type="PIRSF" id="PIRSF005902">
    <property type="entry name" value="DNase_TatD"/>
    <property type="match status" value="1"/>
</dbReference>
<proteinExistence type="inferred from homology"/>
<dbReference type="PANTHER" id="PTHR46317:SF1">
    <property type="entry name" value="HYDROLASE, TATD FAMILY"/>
    <property type="match status" value="1"/>
</dbReference>
<accession>A0A1X7KU43</accession>
<comment type="similarity">
    <text evidence="1">Belongs to the metallo-dependent hydrolases superfamily. TatD-type hydrolase family.</text>
</comment>
<dbReference type="InterPro" id="IPR001130">
    <property type="entry name" value="TatD-like"/>
</dbReference>
<dbReference type="STRING" id="1852522.SAMN06295960_2682"/>
<feature type="binding site" evidence="4">
    <location>
        <position position="231"/>
    </location>
    <ligand>
        <name>a divalent metal cation</name>
        <dbReference type="ChEBI" id="CHEBI:60240"/>
        <label>1</label>
    </ligand>
</feature>
<dbReference type="PANTHER" id="PTHR46317">
    <property type="entry name" value="HYDROLASE OF PHP SUPERFAMILY-RELATED PROTEIN"/>
    <property type="match status" value="1"/>
</dbReference>
<reference evidence="5 6" key="1">
    <citation type="submission" date="2017-04" db="EMBL/GenBank/DDBJ databases">
        <authorList>
            <person name="Afonso C.L."/>
            <person name="Miller P.J."/>
            <person name="Scott M.A."/>
            <person name="Spackman E."/>
            <person name="Goraichik I."/>
            <person name="Dimitrov K.M."/>
            <person name="Suarez D.L."/>
            <person name="Swayne D.E."/>
        </authorList>
    </citation>
    <scope>NUCLEOTIDE SEQUENCE [LARGE SCALE GENOMIC DNA]</scope>
    <source>
        <strain evidence="5 6">11</strain>
    </source>
</reference>
<evidence type="ECO:0000313" key="5">
    <source>
        <dbReference type="EMBL" id="SMG44754.1"/>
    </source>
</evidence>
<sequence length="284" mass="32807">MHSYNRSIQIQREGMLQRSHSTRYVDAHIHFDQYTAEEQQAIMAALEKQSVTHLIAVSMNMASCVQTEALAAQYPRQIVPAYGYHPEQPMASQDELEQLLGWMDDRKTSIRAVGEVGLPYYLREEALKEGRSFDLTPYEEQLLPFIQRAARWDVPIVLHAVYDDAPRVCELLERWNVQKAHFHWFKGDAKTIERMAQNGYYVSFTPDIEYEAEIQSLASSYPIQQVMSETDGPWPFEGSFCGRRTEPGMVTTVVQNWAKLVGLTEEEAQKQMWDNACRLYKLTS</sequence>
<feature type="binding site" evidence="4">
    <location>
        <position position="115"/>
    </location>
    <ligand>
        <name>a divalent metal cation</name>
        <dbReference type="ChEBI" id="CHEBI:60240"/>
        <label>1</label>
    </ligand>
</feature>
<feature type="binding site" evidence="4">
    <location>
        <position position="159"/>
    </location>
    <ligand>
        <name>a divalent metal cation</name>
        <dbReference type="ChEBI" id="CHEBI:60240"/>
        <label>2</label>
    </ligand>
</feature>
<keyword evidence="2 4" id="KW-0479">Metal-binding</keyword>
<feature type="binding site" evidence="4">
    <location>
        <position position="30"/>
    </location>
    <ligand>
        <name>a divalent metal cation</name>
        <dbReference type="ChEBI" id="CHEBI:60240"/>
        <label>1</label>
    </ligand>
</feature>
<feature type="binding site" evidence="4">
    <location>
        <position position="183"/>
    </location>
    <ligand>
        <name>a divalent metal cation</name>
        <dbReference type="ChEBI" id="CHEBI:60240"/>
        <label>2</label>
    </ligand>
</feature>
<dbReference type="Pfam" id="PF01026">
    <property type="entry name" value="TatD_DNase"/>
    <property type="match status" value="1"/>
</dbReference>
<name>A0A1X7KU43_9BACL</name>
<evidence type="ECO:0000256" key="4">
    <source>
        <dbReference type="PIRSR" id="PIRSR005902-1"/>
    </source>
</evidence>
<evidence type="ECO:0000256" key="2">
    <source>
        <dbReference type="ARBA" id="ARBA00022723"/>
    </source>
</evidence>
<dbReference type="EMBL" id="FXAZ01000003">
    <property type="protein sequence ID" value="SMG44754.1"/>
    <property type="molecule type" value="Genomic_DNA"/>
</dbReference>
<dbReference type="Proteomes" id="UP000193834">
    <property type="component" value="Unassembled WGS sequence"/>
</dbReference>
<evidence type="ECO:0000256" key="1">
    <source>
        <dbReference type="ARBA" id="ARBA00009275"/>
    </source>
</evidence>
<dbReference type="PROSITE" id="PS01137">
    <property type="entry name" value="TATD_1"/>
    <property type="match status" value="1"/>
</dbReference>
<dbReference type="InterPro" id="IPR018228">
    <property type="entry name" value="DNase_TatD-rel_CS"/>
</dbReference>
<protein>
    <submittedName>
        <fullName evidence="5">TatD DNase family protein</fullName>
    </submittedName>
</protein>
<evidence type="ECO:0000313" key="6">
    <source>
        <dbReference type="Proteomes" id="UP000193834"/>
    </source>
</evidence>
<dbReference type="GO" id="GO:0046872">
    <property type="term" value="F:metal ion binding"/>
    <property type="evidence" value="ECO:0007669"/>
    <property type="project" value="UniProtKB-KW"/>
</dbReference>
<dbReference type="CDD" id="cd01310">
    <property type="entry name" value="TatD_DNAse"/>
    <property type="match status" value="1"/>
</dbReference>
<dbReference type="Gene3D" id="3.20.20.140">
    <property type="entry name" value="Metal-dependent hydrolases"/>
    <property type="match status" value="1"/>
</dbReference>
<organism evidence="5 6">
    <name type="scientific">Paenibacillus aquistagni</name>
    <dbReference type="NCBI Taxonomy" id="1852522"/>
    <lineage>
        <taxon>Bacteria</taxon>
        <taxon>Bacillati</taxon>
        <taxon>Bacillota</taxon>
        <taxon>Bacilli</taxon>
        <taxon>Bacillales</taxon>
        <taxon>Paenibacillaceae</taxon>
        <taxon>Paenibacillus</taxon>
    </lineage>
</organism>
<evidence type="ECO:0000256" key="3">
    <source>
        <dbReference type="ARBA" id="ARBA00022801"/>
    </source>
</evidence>
<dbReference type="AlphaFoldDB" id="A0A1X7KU43"/>
<gene>
    <name evidence="5" type="ORF">SAMN06295960_2682</name>
</gene>